<dbReference type="OrthoDB" id="3183520at2759"/>
<organism evidence="9 10">
    <name type="scientific">Ceratobasidium theobromae</name>
    <dbReference type="NCBI Taxonomy" id="1582974"/>
    <lineage>
        <taxon>Eukaryota</taxon>
        <taxon>Fungi</taxon>
        <taxon>Dikarya</taxon>
        <taxon>Basidiomycota</taxon>
        <taxon>Agaricomycotina</taxon>
        <taxon>Agaricomycetes</taxon>
        <taxon>Cantharellales</taxon>
        <taxon>Ceratobasidiaceae</taxon>
        <taxon>Ceratobasidium</taxon>
    </lineage>
</organism>
<dbReference type="InterPro" id="IPR002401">
    <property type="entry name" value="Cyt_P450_E_grp-I"/>
</dbReference>
<dbReference type="GO" id="GO:0004497">
    <property type="term" value="F:monooxygenase activity"/>
    <property type="evidence" value="ECO:0007669"/>
    <property type="project" value="UniProtKB-KW"/>
</dbReference>
<evidence type="ECO:0000256" key="2">
    <source>
        <dbReference type="ARBA" id="ARBA00022617"/>
    </source>
</evidence>
<evidence type="ECO:0000256" key="6">
    <source>
        <dbReference type="ARBA" id="ARBA00023033"/>
    </source>
</evidence>
<dbReference type="PANTHER" id="PTHR24291">
    <property type="entry name" value="CYTOCHROME P450 FAMILY 4"/>
    <property type="match status" value="1"/>
</dbReference>
<evidence type="ECO:0000313" key="9">
    <source>
        <dbReference type="EMBL" id="KAB5592694.1"/>
    </source>
</evidence>
<dbReference type="Gene3D" id="1.10.630.10">
    <property type="entry name" value="Cytochrome P450"/>
    <property type="match status" value="1"/>
</dbReference>
<keyword evidence="4 8" id="KW-0560">Oxidoreductase</keyword>
<comment type="caution">
    <text evidence="9">The sequence shown here is derived from an EMBL/GenBank/DDBJ whole genome shotgun (WGS) entry which is preliminary data.</text>
</comment>
<keyword evidence="5 7" id="KW-0408">Iron</keyword>
<keyword evidence="6 8" id="KW-0503">Monooxygenase</keyword>
<evidence type="ECO:0000256" key="7">
    <source>
        <dbReference type="PIRSR" id="PIRSR602401-1"/>
    </source>
</evidence>
<evidence type="ECO:0000256" key="8">
    <source>
        <dbReference type="RuleBase" id="RU000461"/>
    </source>
</evidence>
<dbReference type="GO" id="GO:0005506">
    <property type="term" value="F:iron ion binding"/>
    <property type="evidence" value="ECO:0007669"/>
    <property type="project" value="InterPro"/>
</dbReference>
<dbReference type="PRINTS" id="PR00463">
    <property type="entry name" value="EP450I"/>
</dbReference>
<reference evidence="9 10" key="1">
    <citation type="journal article" date="2019" name="Fungal Biol. Biotechnol.">
        <title>Draft genome sequence of fastidious pathogen Ceratobasidium theobromae, which causes vascular-streak dieback in Theobroma cacao.</title>
        <authorList>
            <person name="Ali S.S."/>
            <person name="Asman A."/>
            <person name="Shao J."/>
            <person name="Firmansyah A.P."/>
            <person name="Susilo A.W."/>
            <person name="Rosmana A."/>
            <person name="McMahon P."/>
            <person name="Junaid M."/>
            <person name="Guest D."/>
            <person name="Kheng T.Y."/>
            <person name="Meinhardt L.W."/>
            <person name="Bailey B.A."/>
        </authorList>
    </citation>
    <scope>NUCLEOTIDE SEQUENCE [LARGE SCALE GENOMIC DNA]</scope>
    <source>
        <strain evidence="9 10">CT2</strain>
    </source>
</reference>
<name>A0A5N5QLY8_9AGAM</name>
<dbReference type="PANTHER" id="PTHR24291:SF50">
    <property type="entry name" value="BIFUNCTIONAL ALBAFLAVENONE MONOOXYGENASE_TERPENE SYNTHASE"/>
    <property type="match status" value="1"/>
</dbReference>
<dbReference type="Proteomes" id="UP000383932">
    <property type="component" value="Unassembled WGS sequence"/>
</dbReference>
<evidence type="ECO:0000256" key="5">
    <source>
        <dbReference type="ARBA" id="ARBA00023004"/>
    </source>
</evidence>
<keyword evidence="2 7" id="KW-0349">Heme</keyword>
<protein>
    <recommendedName>
        <fullName evidence="11">Cytochrome P450</fullName>
    </recommendedName>
</protein>
<sequence length="149" mass="16817">MFPMVTNMARRATTDTTLTFGHGANTQTIHIPASTHAFILPNSLHYSPSYWDEPEDFNPDRFMDPYWNRDAFVPFSLGPRACIGRRFAETTLVAGLSVLISKYEISIDESRFKPIPGESMAERRTRLIRPSAGLTLTPATIPLIFTPRE</sequence>
<evidence type="ECO:0000313" key="10">
    <source>
        <dbReference type="Proteomes" id="UP000383932"/>
    </source>
</evidence>
<proteinExistence type="inferred from homology"/>
<dbReference type="GO" id="GO:0020037">
    <property type="term" value="F:heme binding"/>
    <property type="evidence" value="ECO:0007669"/>
    <property type="project" value="InterPro"/>
</dbReference>
<dbReference type="InterPro" id="IPR036396">
    <property type="entry name" value="Cyt_P450_sf"/>
</dbReference>
<accession>A0A5N5QLY8</accession>
<evidence type="ECO:0008006" key="11">
    <source>
        <dbReference type="Google" id="ProtNLM"/>
    </source>
</evidence>
<dbReference type="InterPro" id="IPR050196">
    <property type="entry name" value="Cytochrome_P450_Monoox"/>
</dbReference>
<feature type="binding site" description="axial binding residue" evidence="7">
    <location>
        <position position="82"/>
    </location>
    <ligand>
        <name>heme</name>
        <dbReference type="ChEBI" id="CHEBI:30413"/>
    </ligand>
    <ligandPart>
        <name>Fe</name>
        <dbReference type="ChEBI" id="CHEBI:18248"/>
    </ligandPart>
</feature>
<dbReference type="GO" id="GO:0016705">
    <property type="term" value="F:oxidoreductase activity, acting on paired donors, with incorporation or reduction of molecular oxygen"/>
    <property type="evidence" value="ECO:0007669"/>
    <property type="project" value="InterPro"/>
</dbReference>
<keyword evidence="3 7" id="KW-0479">Metal-binding</keyword>
<dbReference type="SUPFAM" id="SSF48264">
    <property type="entry name" value="Cytochrome P450"/>
    <property type="match status" value="1"/>
</dbReference>
<comment type="cofactor">
    <cofactor evidence="7">
        <name>heme</name>
        <dbReference type="ChEBI" id="CHEBI:30413"/>
    </cofactor>
</comment>
<evidence type="ECO:0000256" key="3">
    <source>
        <dbReference type="ARBA" id="ARBA00022723"/>
    </source>
</evidence>
<dbReference type="EMBL" id="SSOP01000057">
    <property type="protein sequence ID" value="KAB5592694.1"/>
    <property type="molecule type" value="Genomic_DNA"/>
</dbReference>
<keyword evidence="10" id="KW-1185">Reference proteome</keyword>
<dbReference type="InterPro" id="IPR001128">
    <property type="entry name" value="Cyt_P450"/>
</dbReference>
<dbReference type="AlphaFoldDB" id="A0A5N5QLY8"/>
<comment type="similarity">
    <text evidence="1 8">Belongs to the cytochrome P450 family.</text>
</comment>
<evidence type="ECO:0000256" key="4">
    <source>
        <dbReference type="ARBA" id="ARBA00023002"/>
    </source>
</evidence>
<evidence type="ECO:0000256" key="1">
    <source>
        <dbReference type="ARBA" id="ARBA00010617"/>
    </source>
</evidence>
<dbReference type="PROSITE" id="PS00086">
    <property type="entry name" value="CYTOCHROME_P450"/>
    <property type="match status" value="1"/>
</dbReference>
<gene>
    <name evidence="9" type="ORF">CTheo_3894</name>
</gene>
<dbReference type="InterPro" id="IPR017972">
    <property type="entry name" value="Cyt_P450_CS"/>
</dbReference>
<dbReference type="Pfam" id="PF00067">
    <property type="entry name" value="p450"/>
    <property type="match status" value="1"/>
</dbReference>